<dbReference type="SUPFAM" id="SSF56349">
    <property type="entry name" value="DNA breaking-rejoining enzymes"/>
    <property type="match status" value="1"/>
</dbReference>
<dbReference type="Gene3D" id="1.10.443.10">
    <property type="entry name" value="Intergrase catalytic core"/>
    <property type="match status" value="1"/>
</dbReference>
<evidence type="ECO:0000256" key="3">
    <source>
        <dbReference type="ARBA" id="ARBA00023125"/>
    </source>
</evidence>
<keyword evidence="3" id="KW-0238">DNA-binding</keyword>
<gene>
    <name evidence="7" type="ORF">WKW77_19945</name>
</gene>
<name>A0ABU8VIG7_9BURK</name>
<dbReference type="InterPro" id="IPR050808">
    <property type="entry name" value="Phage_Integrase"/>
</dbReference>
<sequence length="487" mass="54975">MTETKSKKKTPVINFTIKEIDAIEPPPHGQERLEFKDSKVPGLYLRVTPSGVKSFSFVGRAKGAARPERETIGRYPAVKPEEARTRATQLAGSLASGESVTAVRQAKKGEMTLTELWDHYATYSRTHSKKIEAFEEIWGAYLQPRWGSKRLSDIKPLDVERWHLSLPDEIMKRRAQRSAEVQARRESRRREVAERQAIRRHGPDPKKPIPPNGDLDKKNGITGRTAANRAVQLLRTLYNFAIDKKRRYFVGENPASGHALYESESRERFLQPDELGPFFMALADEPNETFRDFFTIALLTGVRRATVLGMKWSDISLTRAEWRTSGALQKNKKAQTVTLAPEAVQILEQRFEKQAGSQYVFPSDRTKAAKKGKDDHIREPHSAWSRILARAGLKDLHIHDLRRTLGSWQARTGSSLVLIGKSLNHQDPQSTAIYARLDLDPVRESVDRATSAMFEAAGLKPAAEVIQFPKPQASEPRAKASTTRRAK</sequence>
<evidence type="ECO:0000259" key="6">
    <source>
        <dbReference type="PROSITE" id="PS51898"/>
    </source>
</evidence>
<dbReference type="Pfam" id="PF13356">
    <property type="entry name" value="Arm-DNA-bind_3"/>
    <property type="match status" value="1"/>
</dbReference>
<dbReference type="Gene3D" id="3.30.160.390">
    <property type="entry name" value="Integrase, DNA-binding domain"/>
    <property type="match status" value="1"/>
</dbReference>
<dbReference type="Pfam" id="PF00589">
    <property type="entry name" value="Phage_integrase"/>
    <property type="match status" value="1"/>
</dbReference>
<dbReference type="PROSITE" id="PS51898">
    <property type="entry name" value="TYR_RECOMBINASE"/>
    <property type="match status" value="1"/>
</dbReference>
<dbReference type="CDD" id="cd00796">
    <property type="entry name" value="INT_Rci_Hp1_C"/>
    <property type="match status" value="1"/>
</dbReference>
<evidence type="ECO:0000256" key="1">
    <source>
        <dbReference type="ARBA" id="ARBA00008857"/>
    </source>
</evidence>
<dbReference type="EMBL" id="JBBKZU010000008">
    <property type="protein sequence ID" value="MEJ8813370.1"/>
    <property type="molecule type" value="Genomic_DNA"/>
</dbReference>
<feature type="region of interest" description="Disordered" evidence="5">
    <location>
        <begin position="175"/>
        <end position="221"/>
    </location>
</feature>
<keyword evidence="4" id="KW-0233">DNA recombination</keyword>
<evidence type="ECO:0000313" key="8">
    <source>
        <dbReference type="Proteomes" id="UP001365846"/>
    </source>
</evidence>
<proteinExistence type="inferred from homology"/>
<evidence type="ECO:0000256" key="2">
    <source>
        <dbReference type="ARBA" id="ARBA00022908"/>
    </source>
</evidence>
<keyword evidence="2" id="KW-0229">DNA integration</keyword>
<dbReference type="InterPro" id="IPR002104">
    <property type="entry name" value="Integrase_catalytic"/>
</dbReference>
<organism evidence="7 8">
    <name type="scientific">Variovorax ureilyticus</name>
    <dbReference type="NCBI Taxonomy" id="1836198"/>
    <lineage>
        <taxon>Bacteria</taxon>
        <taxon>Pseudomonadati</taxon>
        <taxon>Pseudomonadota</taxon>
        <taxon>Betaproteobacteria</taxon>
        <taxon>Burkholderiales</taxon>
        <taxon>Comamonadaceae</taxon>
        <taxon>Variovorax</taxon>
    </lineage>
</organism>
<dbReference type="RefSeq" id="WP_340358606.1">
    <property type="nucleotide sequence ID" value="NZ_JBBKZU010000008.1"/>
</dbReference>
<feature type="domain" description="Tyr recombinase" evidence="6">
    <location>
        <begin position="265"/>
        <end position="447"/>
    </location>
</feature>
<accession>A0ABU8VIG7</accession>
<feature type="compositionally biased region" description="Basic and acidic residues" evidence="5">
    <location>
        <begin position="182"/>
        <end position="207"/>
    </location>
</feature>
<evidence type="ECO:0000313" key="7">
    <source>
        <dbReference type="EMBL" id="MEJ8813370.1"/>
    </source>
</evidence>
<keyword evidence="8" id="KW-1185">Reference proteome</keyword>
<comment type="caution">
    <text evidence="7">The sequence shown here is derived from an EMBL/GenBank/DDBJ whole genome shotgun (WGS) entry which is preliminary data.</text>
</comment>
<dbReference type="InterPro" id="IPR038488">
    <property type="entry name" value="Integrase_DNA-bd_sf"/>
</dbReference>
<dbReference type="Gene3D" id="1.10.150.130">
    <property type="match status" value="1"/>
</dbReference>
<dbReference type="InterPro" id="IPR025166">
    <property type="entry name" value="Integrase_DNA_bind_dom"/>
</dbReference>
<reference evidence="7 8" key="1">
    <citation type="submission" date="2024-03" db="EMBL/GenBank/DDBJ databases">
        <title>Novel species of the genus Variovorax.</title>
        <authorList>
            <person name="Liu Q."/>
            <person name="Xin Y.-H."/>
        </authorList>
    </citation>
    <scope>NUCLEOTIDE SEQUENCE [LARGE SCALE GENOMIC DNA]</scope>
    <source>
        <strain evidence="7 8">KACC 18899</strain>
    </source>
</reference>
<comment type="similarity">
    <text evidence="1">Belongs to the 'phage' integrase family.</text>
</comment>
<dbReference type="InterPro" id="IPR011010">
    <property type="entry name" value="DNA_brk_join_enz"/>
</dbReference>
<dbReference type="InterPro" id="IPR010998">
    <property type="entry name" value="Integrase_recombinase_N"/>
</dbReference>
<evidence type="ECO:0000256" key="4">
    <source>
        <dbReference type="ARBA" id="ARBA00023172"/>
    </source>
</evidence>
<dbReference type="Proteomes" id="UP001365846">
    <property type="component" value="Unassembled WGS sequence"/>
</dbReference>
<dbReference type="PANTHER" id="PTHR30629">
    <property type="entry name" value="PROPHAGE INTEGRASE"/>
    <property type="match status" value="1"/>
</dbReference>
<dbReference type="PANTHER" id="PTHR30629:SF2">
    <property type="entry name" value="PROPHAGE INTEGRASE INTS-RELATED"/>
    <property type="match status" value="1"/>
</dbReference>
<feature type="region of interest" description="Disordered" evidence="5">
    <location>
        <begin position="467"/>
        <end position="487"/>
    </location>
</feature>
<protein>
    <submittedName>
        <fullName evidence="7">Site-specific integrase</fullName>
    </submittedName>
</protein>
<dbReference type="InterPro" id="IPR013762">
    <property type="entry name" value="Integrase-like_cat_sf"/>
</dbReference>
<evidence type="ECO:0000256" key="5">
    <source>
        <dbReference type="SAM" id="MobiDB-lite"/>
    </source>
</evidence>